<dbReference type="PANTHER" id="PTHR35446">
    <property type="entry name" value="SI:CH211-175M2.5"/>
    <property type="match status" value="1"/>
</dbReference>
<dbReference type="AlphaFoldDB" id="A0AAF0BGY4"/>
<keyword evidence="2" id="KW-0575">Peroxidase</keyword>
<dbReference type="NCBIfam" id="TIGR00778">
    <property type="entry name" value="ahpD_dom"/>
    <property type="match status" value="1"/>
</dbReference>
<name>A0AAF0BGY4_9PROT</name>
<dbReference type="InterPro" id="IPR004675">
    <property type="entry name" value="AhpD_core"/>
</dbReference>
<dbReference type="RefSeq" id="WP_289503688.1">
    <property type="nucleotide sequence ID" value="NZ_CP116805.1"/>
</dbReference>
<dbReference type="KEGG" id="gso:PH603_15630"/>
<dbReference type="Pfam" id="PF02627">
    <property type="entry name" value="CMD"/>
    <property type="match status" value="1"/>
</dbReference>
<dbReference type="Proteomes" id="UP001217500">
    <property type="component" value="Chromosome"/>
</dbReference>
<reference evidence="2" key="1">
    <citation type="submission" date="2023-01" db="EMBL/GenBank/DDBJ databases">
        <title>The genome sequence of Kordiimonadaceae bacterium 6D33.</title>
        <authorList>
            <person name="Liu Y."/>
        </authorList>
    </citation>
    <scope>NUCLEOTIDE SEQUENCE</scope>
    <source>
        <strain evidence="2">6D33</strain>
    </source>
</reference>
<feature type="domain" description="Carboxymuconolactone decarboxylase-like" evidence="1">
    <location>
        <begin position="48"/>
        <end position="117"/>
    </location>
</feature>
<proteinExistence type="predicted"/>
<sequence>MARITPAQNPSEKSQALLAEVKKKLGGTPNLFTTLAHSPAALGFYLAGGGAIGEAKLSASLREQLALAIAGANGCDYCASAHTTIGKMFKLEEAELARNLNAASSDAKVNAALVFARNVTLTRGRVSDAELAAVRNAGYSDGEILEIIAVVAINTFTNYVNHIAATEVDFPLVTTEAASKAA</sequence>
<accession>A0AAF0BGY4</accession>
<dbReference type="InterPro" id="IPR003779">
    <property type="entry name" value="CMD-like"/>
</dbReference>
<dbReference type="SUPFAM" id="SSF69118">
    <property type="entry name" value="AhpD-like"/>
    <property type="match status" value="1"/>
</dbReference>
<dbReference type="PANTHER" id="PTHR35446:SF3">
    <property type="entry name" value="CMD DOMAIN-CONTAINING PROTEIN"/>
    <property type="match status" value="1"/>
</dbReference>
<gene>
    <name evidence="2" type="ORF">PH603_15630</name>
</gene>
<dbReference type="InterPro" id="IPR010195">
    <property type="entry name" value="Uncharacterised_peroxidase-rel"/>
</dbReference>
<evidence type="ECO:0000313" key="3">
    <source>
        <dbReference type="Proteomes" id="UP001217500"/>
    </source>
</evidence>
<dbReference type="Gene3D" id="1.20.1290.10">
    <property type="entry name" value="AhpD-like"/>
    <property type="match status" value="1"/>
</dbReference>
<protein>
    <submittedName>
        <fullName evidence="2">Peroxidase-related enzyme</fullName>
    </submittedName>
</protein>
<evidence type="ECO:0000259" key="1">
    <source>
        <dbReference type="Pfam" id="PF02627"/>
    </source>
</evidence>
<organism evidence="2 3">
    <name type="scientific">Gimibacter soli</name>
    <dbReference type="NCBI Taxonomy" id="3024400"/>
    <lineage>
        <taxon>Bacteria</taxon>
        <taxon>Pseudomonadati</taxon>
        <taxon>Pseudomonadota</taxon>
        <taxon>Alphaproteobacteria</taxon>
        <taxon>Kordiimonadales</taxon>
        <taxon>Temperatibacteraceae</taxon>
        <taxon>Gimibacter</taxon>
    </lineage>
</organism>
<evidence type="ECO:0000313" key="2">
    <source>
        <dbReference type="EMBL" id="WCL53968.1"/>
    </source>
</evidence>
<dbReference type="GO" id="GO:0051920">
    <property type="term" value="F:peroxiredoxin activity"/>
    <property type="evidence" value="ECO:0007669"/>
    <property type="project" value="InterPro"/>
</dbReference>
<dbReference type="InterPro" id="IPR029032">
    <property type="entry name" value="AhpD-like"/>
</dbReference>
<dbReference type="EMBL" id="CP116805">
    <property type="protein sequence ID" value="WCL53968.1"/>
    <property type="molecule type" value="Genomic_DNA"/>
</dbReference>
<keyword evidence="2" id="KW-0560">Oxidoreductase</keyword>
<keyword evidence="3" id="KW-1185">Reference proteome</keyword>
<dbReference type="NCBIfam" id="TIGR01926">
    <property type="entry name" value="peroxid_rel"/>
    <property type="match status" value="1"/>
</dbReference>